<dbReference type="InterPro" id="IPR000210">
    <property type="entry name" value="BTB/POZ_dom"/>
</dbReference>
<dbReference type="SUPFAM" id="SSF54695">
    <property type="entry name" value="POZ domain"/>
    <property type="match status" value="1"/>
</dbReference>
<dbReference type="Proteomes" id="UP001189429">
    <property type="component" value="Unassembled WGS sequence"/>
</dbReference>
<dbReference type="InterPro" id="IPR045068">
    <property type="entry name" value="BACURD1-3"/>
</dbReference>
<dbReference type="PANTHER" id="PTHR11145">
    <property type="entry name" value="BTB/POZ DOMAIN-CONTAINING ADAPTER FOR CUL3-MEDIATED RHOA DEGRADATION PROTEIN FAMILY MEMBER"/>
    <property type="match status" value="1"/>
</dbReference>
<protein>
    <recommendedName>
        <fullName evidence="1">BTB domain-containing protein</fullName>
    </recommendedName>
</protein>
<name>A0ABN9WTC9_9DINO</name>
<proteinExistence type="predicted"/>
<sequence>MADTVITLNVGGILFTATRPVLEQSSFFEGLLRNQGRIGNATHEGNLYIDRDGEAFRDILAFMRSGCPVAAHSPPEILDQEAKFYDVKNFQTMPNVKKVFLPASTTNKRILKGVYHDETRTGVKRYRFDSEQLPADVPSCAGRGGQRGCVPLDTLTKKGFRNIGSSTDEPDDEVTFQRTATTHYVDLQEFVVPDDGSTWDVVQECEVKGHRYAIVTKYH</sequence>
<dbReference type="PROSITE" id="PS50097">
    <property type="entry name" value="BTB"/>
    <property type="match status" value="1"/>
</dbReference>
<comment type="caution">
    <text evidence="2">The sequence shown here is derived from an EMBL/GenBank/DDBJ whole genome shotgun (WGS) entry which is preliminary data.</text>
</comment>
<evidence type="ECO:0000313" key="2">
    <source>
        <dbReference type="EMBL" id="CAK0890014.1"/>
    </source>
</evidence>
<dbReference type="InterPro" id="IPR003131">
    <property type="entry name" value="T1-type_BTB"/>
</dbReference>
<gene>
    <name evidence="2" type="ORF">PCOR1329_LOCUS70353</name>
</gene>
<feature type="domain" description="BTB" evidence="1">
    <location>
        <begin position="2"/>
        <end position="66"/>
    </location>
</feature>
<dbReference type="PANTHER" id="PTHR11145:SF8">
    <property type="entry name" value="RE57120P"/>
    <property type="match status" value="1"/>
</dbReference>
<organism evidence="2 3">
    <name type="scientific">Prorocentrum cordatum</name>
    <dbReference type="NCBI Taxonomy" id="2364126"/>
    <lineage>
        <taxon>Eukaryota</taxon>
        <taxon>Sar</taxon>
        <taxon>Alveolata</taxon>
        <taxon>Dinophyceae</taxon>
        <taxon>Prorocentrales</taxon>
        <taxon>Prorocentraceae</taxon>
        <taxon>Prorocentrum</taxon>
    </lineage>
</organism>
<keyword evidence="3" id="KW-1185">Reference proteome</keyword>
<dbReference type="EMBL" id="CAUYUJ010019286">
    <property type="protein sequence ID" value="CAK0890014.1"/>
    <property type="molecule type" value="Genomic_DNA"/>
</dbReference>
<dbReference type="InterPro" id="IPR011333">
    <property type="entry name" value="SKP1/BTB/POZ_sf"/>
</dbReference>
<reference evidence="2" key="1">
    <citation type="submission" date="2023-10" db="EMBL/GenBank/DDBJ databases">
        <authorList>
            <person name="Chen Y."/>
            <person name="Shah S."/>
            <person name="Dougan E. K."/>
            <person name="Thang M."/>
            <person name="Chan C."/>
        </authorList>
    </citation>
    <scope>NUCLEOTIDE SEQUENCE [LARGE SCALE GENOMIC DNA]</scope>
</reference>
<evidence type="ECO:0000313" key="3">
    <source>
        <dbReference type="Proteomes" id="UP001189429"/>
    </source>
</evidence>
<dbReference type="Gene3D" id="3.30.710.10">
    <property type="entry name" value="Potassium Channel Kv1.1, Chain A"/>
    <property type="match status" value="1"/>
</dbReference>
<dbReference type="CDD" id="cd18316">
    <property type="entry name" value="BTB_POZ_KCTD-like"/>
    <property type="match status" value="1"/>
</dbReference>
<evidence type="ECO:0000259" key="1">
    <source>
        <dbReference type="PROSITE" id="PS50097"/>
    </source>
</evidence>
<accession>A0ABN9WTC9</accession>
<dbReference type="SMART" id="SM00225">
    <property type="entry name" value="BTB"/>
    <property type="match status" value="1"/>
</dbReference>
<dbReference type="Pfam" id="PF02214">
    <property type="entry name" value="BTB_2"/>
    <property type="match status" value="1"/>
</dbReference>